<dbReference type="Pfam" id="PF03466">
    <property type="entry name" value="LysR_substrate"/>
    <property type="match status" value="1"/>
</dbReference>
<evidence type="ECO:0000256" key="4">
    <source>
        <dbReference type="ARBA" id="ARBA00023159"/>
    </source>
</evidence>
<dbReference type="InterPro" id="IPR036390">
    <property type="entry name" value="WH_DNA-bd_sf"/>
</dbReference>
<feature type="domain" description="HTH lysR-type" evidence="6">
    <location>
        <begin position="3"/>
        <end position="60"/>
    </location>
</feature>
<sequence>MNVELRHLRALVAVIDAGTFTGAAERLSITQPALTRTIQQLEATLGTRLLERTSRSMEPTDDGRAFAERVRHVLGDLDAAVASVQANRTVRLGFSWLLPDPWAHDTIAACEQRSGARVLLQRCDDPVTALRDGVVDAAVMRGEVSGAALAVHHLFSEPRVAAVSARSPLAERDTVTWEELGTHPLVVNTLTGTTRAESWAAPDPNREIVTCTNFDEWLELVAADRGVGAVPVAARRRVHHHNVRFVDIEGAAPTAVSLVYIASRVTPLMRVLRDCALTEARRLRR</sequence>
<dbReference type="EMBL" id="FN563149">
    <property type="protein sequence ID" value="CBH50524.1"/>
    <property type="molecule type" value="Genomic_DNA"/>
</dbReference>
<dbReference type="InterPro" id="IPR000847">
    <property type="entry name" value="LysR_HTH_N"/>
</dbReference>
<evidence type="ECO:0000259" key="6">
    <source>
        <dbReference type="PROSITE" id="PS50931"/>
    </source>
</evidence>
<dbReference type="GO" id="GO:0003677">
    <property type="term" value="F:DNA binding"/>
    <property type="evidence" value="ECO:0007669"/>
    <property type="project" value="UniProtKB-KW"/>
</dbReference>
<dbReference type="PANTHER" id="PTHR30346">
    <property type="entry name" value="TRANSCRIPTIONAL DUAL REGULATOR HCAR-RELATED"/>
    <property type="match status" value="1"/>
</dbReference>
<dbReference type="Proteomes" id="UP001154400">
    <property type="component" value="Chromosome"/>
</dbReference>
<evidence type="ECO:0000256" key="5">
    <source>
        <dbReference type="ARBA" id="ARBA00023163"/>
    </source>
</evidence>
<evidence type="ECO:0000313" key="8">
    <source>
        <dbReference type="Proteomes" id="UP000006892"/>
    </source>
</evidence>
<evidence type="ECO:0000256" key="1">
    <source>
        <dbReference type="ARBA" id="ARBA00009437"/>
    </source>
</evidence>
<dbReference type="PROSITE" id="PS50931">
    <property type="entry name" value="HTH_LYSR"/>
    <property type="match status" value="1"/>
</dbReference>
<dbReference type="GO" id="GO:0032993">
    <property type="term" value="C:protein-DNA complex"/>
    <property type="evidence" value="ECO:0007669"/>
    <property type="project" value="TreeGrafter"/>
</dbReference>
<evidence type="ECO:0000256" key="2">
    <source>
        <dbReference type="ARBA" id="ARBA00023015"/>
    </source>
</evidence>
<name>A0A3S5YDI6_RHOH1</name>
<dbReference type="GO" id="GO:0003700">
    <property type="term" value="F:DNA-binding transcription factor activity"/>
    <property type="evidence" value="ECO:0007669"/>
    <property type="project" value="InterPro"/>
</dbReference>
<keyword evidence="2" id="KW-0805">Transcription regulation</keyword>
<evidence type="ECO:0000313" key="7">
    <source>
        <dbReference type="EMBL" id="CBH50524.1"/>
    </source>
</evidence>
<keyword evidence="3" id="KW-0238">DNA-binding</keyword>
<dbReference type="InterPro" id="IPR036388">
    <property type="entry name" value="WH-like_DNA-bd_sf"/>
</dbReference>
<reference evidence="7" key="1">
    <citation type="journal article" date="2010" name="PLoS Genet.">
        <title>The genome of a pathogenic rhodococcus: cooptive virulence underpinned by key gene acquisitions.</title>
        <authorList>
            <person name="Letek M."/>
            <person name="Gonzalez P."/>
            <person name="Macarthur I."/>
            <person name="Rodriguez H."/>
            <person name="Freeman T.C."/>
            <person name="Valero-Rello A."/>
            <person name="Blanco M."/>
            <person name="Buckley T."/>
            <person name="Cherevach I."/>
            <person name="Fahey R."/>
            <person name="Hapeshi A."/>
            <person name="Holdstock J."/>
            <person name="Leadon D."/>
            <person name="Navas J."/>
            <person name="Ocampo A."/>
            <person name="Quail M.A."/>
            <person name="Sanders M."/>
            <person name="Scortti M.M."/>
            <person name="Prescott J.F."/>
            <person name="Fogarty U."/>
            <person name="Meijer W.G."/>
            <person name="Parkhill J."/>
            <person name="Bentley S.D."/>
            <person name="Vazquez-Boland J.A."/>
        </authorList>
    </citation>
    <scope>NUCLEOTIDE SEQUENCE [LARGE SCALE GENOMIC DNA]</scope>
    <source>
        <strain evidence="7 8">103S</strain>
    </source>
</reference>
<keyword evidence="4" id="KW-0010">Activator</keyword>
<dbReference type="FunFam" id="1.10.10.10:FF:000001">
    <property type="entry name" value="LysR family transcriptional regulator"/>
    <property type="match status" value="1"/>
</dbReference>
<dbReference type="Gene3D" id="1.10.10.10">
    <property type="entry name" value="Winged helix-like DNA-binding domain superfamily/Winged helix DNA-binding domain"/>
    <property type="match status" value="1"/>
</dbReference>
<dbReference type="KEGG" id="req:REQ_45680"/>
<organism evidence="7">
    <name type="scientific">Rhodococcus hoagii (strain 103S)</name>
    <name type="common">Rhodococcus equi</name>
    <dbReference type="NCBI Taxonomy" id="685727"/>
    <lineage>
        <taxon>Bacteria</taxon>
        <taxon>Bacillati</taxon>
        <taxon>Actinomycetota</taxon>
        <taxon>Actinomycetes</taxon>
        <taxon>Mycobacteriales</taxon>
        <taxon>Nocardiaceae</taxon>
        <taxon>Prescottella</taxon>
    </lineage>
</organism>
<evidence type="ECO:0000256" key="3">
    <source>
        <dbReference type="ARBA" id="ARBA00023125"/>
    </source>
</evidence>
<dbReference type="PANTHER" id="PTHR30346:SF17">
    <property type="entry name" value="LYSR FAMILY TRANSCRIPTIONAL REGULATOR"/>
    <property type="match status" value="1"/>
</dbReference>
<accession>A0A3S5YDI6</accession>
<gene>
    <name evidence="7" type="ordered locus">REQ_45680</name>
</gene>
<dbReference type="PRINTS" id="PR00039">
    <property type="entry name" value="HTHLYSR"/>
</dbReference>
<keyword evidence="5" id="KW-0804">Transcription</keyword>
<dbReference type="RefSeq" id="WP_005516841.1">
    <property type="nucleotide sequence ID" value="NC_014659.1"/>
</dbReference>
<protein>
    <submittedName>
        <fullName evidence="7">LysR family transcriptional regulator</fullName>
    </submittedName>
</protein>
<dbReference type="Gene3D" id="3.40.190.10">
    <property type="entry name" value="Periplasmic binding protein-like II"/>
    <property type="match status" value="2"/>
</dbReference>
<comment type="similarity">
    <text evidence="1">Belongs to the LysR transcriptional regulatory family.</text>
</comment>
<dbReference type="Pfam" id="PF00126">
    <property type="entry name" value="HTH_1"/>
    <property type="match status" value="1"/>
</dbReference>
<dbReference type="SUPFAM" id="SSF46785">
    <property type="entry name" value="Winged helix' DNA-binding domain"/>
    <property type="match status" value="1"/>
</dbReference>
<dbReference type="GeneID" id="57580186"/>
<proteinExistence type="inferred from homology"/>
<dbReference type="SUPFAM" id="SSF53850">
    <property type="entry name" value="Periplasmic binding protein-like II"/>
    <property type="match status" value="1"/>
</dbReference>
<dbReference type="CDD" id="cd05466">
    <property type="entry name" value="PBP2_LTTR_substrate"/>
    <property type="match status" value="1"/>
</dbReference>
<dbReference type="AlphaFoldDB" id="A0A3S5YDI6"/>
<dbReference type="InterPro" id="IPR005119">
    <property type="entry name" value="LysR_subst-bd"/>
</dbReference>